<keyword evidence="4" id="KW-0560">Oxidoreductase</keyword>
<dbReference type="EMBL" id="ASHL01000001">
    <property type="protein sequence ID" value="EPD13866.1"/>
    <property type="molecule type" value="Genomic_DNA"/>
</dbReference>
<evidence type="ECO:0000256" key="1">
    <source>
        <dbReference type="ARBA" id="ARBA00009570"/>
    </source>
</evidence>
<dbReference type="GO" id="GO:0019380">
    <property type="term" value="P:3-phenylpropionate catabolic process"/>
    <property type="evidence" value="ECO:0007669"/>
    <property type="project" value="TreeGrafter"/>
</dbReference>
<evidence type="ECO:0000256" key="4">
    <source>
        <dbReference type="ARBA" id="ARBA00023002"/>
    </source>
</evidence>
<evidence type="ECO:0000313" key="6">
    <source>
        <dbReference type="Proteomes" id="UP000015462"/>
    </source>
</evidence>
<dbReference type="InterPro" id="IPR000391">
    <property type="entry name" value="Rng_hydr_dOase-bsu"/>
</dbReference>
<protein>
    <submittedName>
        <fullName evidence="5">Anthranilate 1,2-dioxygenase terminal oxygenase small subunit</fullName>
    </submittedName>
</protein>
<dbReference type="GO" id="GO:0051213">
    <property type="term" value="F:dioxygenase activity"/>
    <property type="evidence" value="ECO:0007669"/>
    <property type="project" value="UniProtKB-KW"/>
</dbReference>
<dbReference type="Proteomes" id="UP000015462">
    <property type="component" value="Unassembled WGS sequence"/>
</dbReference>
<dbReference type="AlphaFoldDB" id="A0AB33Z341"/>
<dbReference type="Gene3D" id="3.10.450.50">
    <property type="match status" value="1"/>
</dbReference>
<evidence type="ECO:0000256" key="2">
    <source>
        <dbReference type="ARBA" id="ARBA00022797"/>
    </source>
</evidence>
<comment type="similarity">
    <text evidence="1">Belongs to the bacterial ring-hydroxylating dioxygenase beta subunit family.</text>
</comment>
<organism evidence="5 6">
    <name type="scientific">Cycloclasticus pugetii</name>
    <dbReference type="NCBI Taxonomy" id="34068"/>
    <lineage>
        <taxon>Bacteria</taxon>
        <taxon>Pseudomonadati</taxon>
        <taxon>Pseudomonadota</taxon>
        <taxon>Gammaproteobacteria</taxon>
        <taxon>Thiotrichales</taxon>
        <taxon>Piscirickettsiaceae</taxon>
        <taxon>Cycloclasticus</taxon>
    </lineage>
</organism>
<dbReference type="Pfam" id="PF00866">
    <property type="entry name" value="Ring_hydroxyl_B"/>
    <property type="match status" value="1"/>
</dbReference>
<dbReference type="PANTHER" id="PTHR41534">
    <property type="entry name" value="BLR3401 PROTEIN"/>
    <property type="match status" value="1"/>
</dbReference>
<gene>
    <name evidence="5" type="ORF">L196_00160</name>
</gene>
<proteinExistence type="inferred from homology"/>
<dbReference type="SUPFAM" id="SSF54427">
    <property type="entry name" value="NTF2-like"/>
    <property type="match status" value="1"/>
</dbReference>
<dbReference type="InterPro" id="IPR032710">
    <property type="entry name" value="NTF2-like_dom_sf"/>
</dbReference>
<comment type="caution">
    <text evidence="5">The sequence shown here is derived from an EMBL/GenBank/DDBJ whole genome shotgun (WGS) entry which is preliminary data.</text>
</comment>
<sequence length="168" mass="19662">MKTQVVDFDTWNLLSGVLYEEAAALDEQRWEDWLSLYADNCVYWVQAWDSEHELSCNPENDVSLIYMDNKSMLEDRKWRFTSGTSPASVPLPRTNHLIGNVQLVEFSGEKAVLKSHWQVASYRFRELTQIAGRSRYMLTLDNGLWKIEQRQTVLVNDQVQTTLDLYHI</sequence>
<accession>A0AB33Z341</accession>
<dbReference type="PANTHER" id="PTHR41534:SF1">
    <property type="entry name" value="BLR3401 PROTEIN"/>
    <property type="match status" value="1"/>
</dbReference>
<keyword evidence="3" id="KW-0223">Dioxygenase</keyword>
<keyword evidence="6" id="KW-1185">Reference proteome</keyword>
<dbReference type="RefSeq" id="WP_016389443.1">
    <property type="nucleotide sequence ID" value="NZ_KE646805.1"/>
</dbReference>
<evidence type="ECO:0000256" key="3">
    <source>
        <dbReference type="ARBA" id="ARBA00022964"/>
    </source>
</evidence>
<name>A0AB33Z341_9GAMM</name>
<dbReference type="CDD" id="cd00667">
    <property type="entry name" value="ring_hydroxylating_dioxygenases_beta"/>
    <property type="match status" value="1"/>
</dbReference>
<keyword evidence="2" id="KW-0058">Aromatic hydrocarbons catabolism</keyword>
<reference evidence="5 6" key="1">
    <citation type="journal article" date="2013" name="Genome Announc.">
        <title>Genome Sequence of the Pyrene- and Fluoranthene-Degrading Bacterium Cycloclasticus sp. Strain PY97M.</title>
        <authorList>
            <person name="Cui Z."/>
            <person name="Xu G."/>
            <person name="Li Q."/>
            <person name="Gao W."/>
            <person name="Zheng L."/>
        </authorList>
    </citation>
    <scope>NUCLEOTIDE SEQUENCE [LARGE SCALE GENOMIC DNA]</scope>
    <source>
        <strain evidence="5 6">PY97M</strain>
    </source>
</reference>
<evidence type="ECO:0000313" key="5">
    <source>
        <dbReference type="EMBL" id="EPD13866.1"/>
    </source>
</evidence>